<dbReference type="SUPFAM" id="SSF63380">
    <property type="entry name" value="Riboflavin synthase domain-like"/>
    <property type="match status" value="1"/>
</dbReference>
<dbReference type="OrthoDB" id="9801223at2"/>
<dbReference type="SUPFAM" id="SSF54292">
    <property type="entry name" value="2Fe-2S ferredoxin-like"/>
    <property type="match status" value="1"/>
</dbReference>
<dbReference type="RefSeq" id="WP_042461014.1">
    <property type="nucleotide sequence ID" value="NZ_BBPN01000078.1"/>
</dbReference>
<evidence type="ECO:0000313" key="5">
    <source>
        <dbReference type="Proteomes" id="UP000183015"/>
    </source>
</evidence>
<dbReference type="Gene3D" id="3.40.50.80">
    <property type="entry name" value="Nucleotide-binding domain of ferredoxin-NADP reductase (FNR) module"/>
    <property type="match status" value="1"/>
</dbReference>
<dbReference type="AlphaFoldDB" id="A0A1H8AV97"/>
<dbReference type="eggNOG" id="COG2258">
    <property type="taxonomic scope" value="Bacteria"/>
</dbReference>
<dbReference type="CDD" id="cd06184">
    <property type="entry name" value="flavohem_like_fad_nad_binding"/>
    <property type="match status" value="1"/>
</dbReference>
<dbReference type="InterPro" id="IPR005163">
    <property type="entry name" value="Tri_helical_YiiM-like"/>
</dbReference>
<dbReference type="PROSITE" id="PS51085">
    <property type="entry name" value="2FE2S_FER_2"/>
    <property type="match status" value="1"/>
</dbReference>
<dbReference type="InterPro" id="IPR012675">
    <property type="entry name" value="Beta-grasp_dom_sf"/>
</dbReference>
<dbReference type="InterPro" id="IPR001041">
    <property type="entry name" value="2Fe-2S_ferredoxin-type"/>
</dbReference>
<dbReference type="Gene3D" id="2.40.30.10">
    <property type="entry name" value="Translation factors"/>
    <property type="match status" value="1"/>
</dbReference>
<evidence type="ECO:0000259" key="2">
    <source>
        <dbReference type="PROSITE" id="PS51340"/>
    </source>
</evidence>
<reference evidence="5" key="1">
    <citation type="submission" date="2016-10" db="EMBL/GenBank/DDBJ databases">
        <authorList>
            <person name="Varghese N."/>
        </authorList>
    </citation>
    <scope>NUCLEOTIDE SEQUENCE [LARGE SCALE GENOMIC DNA]</scope>
    <source>
        <strain evidence="5">DSM 45096 / BCRC 16803 / CGMCC 4.1857 / CIP 109030 / JCM 12277 / KCTC 19219 / NBRC 100920 / 33214</strain>
    </source>
</reference>
<dbReference type="SUPFAM" id="SSF50800">
    <property type="entry name" value="PK beta-barrel domain-like"/>
    <property type="match status" value="1"/>
</dbReference>
<accession>A0A1H8AV97</accession>
<sequence>MATLVSVNVGLPQDVAWQGKTVHTGVWKHPVAGPRPVRRLNVEGDGQGDLAGHGGEQRAVMVYQLDSYRYWQEQLGRDDFVMGQFGENFTVDGLPDDEVCIGDRYRIGDAVFEVTQPRVTCYRVGLRLQEPRMAALLVSHGRPGFYFRVLTEGTVQAGDEIVRLRTGPGTMSVAEIDALLYLPGHPREQLERALRIEALSPGWKGSFKALLENVENARGAGGAVGGGNVGLTAAAAGPAPAWTGFRRLRMSGVRVESDTVSSYTLEALDGAALPAASAGQFITLRLPREDADGPLIRTYSLSGAPGSADYRISVKREPRGAASGWLHDHATAGLEVEVAAPRGGFTLAEGPEPVVLVSAGVGITPVLAMLHRLAALHTQRHVWWLHGARNSTDMLFAEEVRELLATLSDARVRVCFSRPLPTDRMGSDYTDAGRLSADLIRTLDLPSDATAYVCGPAAFMDDMLRALTDSGLDAARVRTEAFGAAAGLTPGVVADGSERAPHLPDRQGDGPVRATVSFSRSGLTVPWRADGPTLLELAEACDVPVRWSCRTGVCHNCETAALSGTVAYRPEPVEEPAPGNVLLCCSRPQTDVVLDL</sequence>
<dbReference type="Gene3D" id="2.40.33.20">
    <property type="entry name" value="PK beta-barrel domain-like"/>
    <property type="match status" value="1"/>
</dbReference>
<evidence type="ECO:0000259" key="1">
    <source>
        <dbReference type="PROSITE" id="PS51085"/>
    </source>
</evidence>
<dbReference type="GO" id="GO:0030170">
    <property type="term" value="F:pyridoxal phosphate binding"/>
    <property type="evidence" value="ECO:0007669"/>
    <property type="project" value="InterPro"/>
</dbReference>
<dbReference type="Proteomes" id="UP000183015">
    <property type="component" value="Unassembled WGS sequence"/>
</dbReference>
<evidence type="ECO:0000313" key="4">
    <source>
        <dbReference type="EMBL" id="SEM74615.1"/>
    </source>
</evidence>
<dbReference type="PRINTS" id="PR00409">
    <property type="entry name" value="PHDIOXRDTASE"/>
</dbReference>
<dbReference type="SUPFAM" id="SSF52343">
    <property type="entry name" value="Ferredoxin reductase-like, C-terminal NADP-linked domain"/>
    <property type="match status" value="1"/>
</dbReference>
<dbReference type="InterPro" id="IPR039261">
    <property type="entry name" value="FNR_nucleotide-bd"/>
</dbReference>
<dbReference type="PROSITE" id="PS51384">
    <property type="entry name" value="FAD_FR"/>
    <property type="match status" value="1"/>
</dbReference>
<dbReference type="InterPro" id="IPR017938">
    <property type="entry name" value="Riboflavin_synthase-like_b-brl"/>
</dbReference>
<proteinExistence type="predicted"/>
<dbReference type="PRINTS" id="PR00371">
    <property type="entry name" value="FPNCR"/>
</dbReference>
<protein>
    <submittedName>
        <fullName evidence="4">Ferredoxin-NADP reductase</fullName>
    </submittedName>
</protein>
<feature type="domain" description="FAD-binding FR-type" evidence="3">
    <location>
        <begin position="243"/>
        <end position="348"/>
    </location>
</feature>
<name>A0A1H8AV97_STRJI</name>
<dbReference type="PANTHER" id="PTHR30212:SF2">
    <property type="entry name" value="PROTEIN YIIM"/>
    <property type="match status" value="1"/>
</dbReference>
<dbReference type="Pfam" id="PF03475">
    <property type="entry name" value="YiiM_3-alpha"/>
    <property type="match status" value="1"/>
</dbReference>
<dbReference type="InterPro" id="IPR017927">
    <property type="entry name" value="FAD-bd_FR_type"/>
</dbReference>
<dbReference type="InterPro" id="IPR005302">
    <property type="entry name" value="MoCF_Sase_C"/>
</dbReference>
<dbReference type="GO" id="GO:0030151">
    <property type="term" value="F:molybdenum ion binding"/>
    <property type="evidence" value="ECO:0007669"/>
    <property type="project" value="InterPro"/>
</dbReference>
<dbReference type="Pfam" id="PF00175">
    <property type="entry name" value="NAD_binding_1"/>
    <property type="match status" value="1"/>
</dbReference>
<dbReference type="GO" id="GO:0051536">
    <property type="term" value="F:iron-sulfur cluster binding"/>
    <property type="evidence" value="ECO:0007669"/>
    <property type="project" value="InterPro"/>
</dbReference>
<organism evidence="4 5">
    <name type="scientific">Streptacidiphilus jiangxiensis</name>
    <dbReference type="NCBI Taxonomy" id="235985"/>
    <lineage>
        <taxon>Bacteria</taxon>
        <taxon>Bacillati</taxon>
        <taxon>Actinomycetota</taxon>
        <taxon>Actinomycetes</taxon>
        <taxon>Kitasatosporales</taxon>
        <taxon>Streptomycetaceae</taxon>
        <taxon>Streptacidiphilus</taxon>
    </lineage>
</organism>
<dbReference type="CDD" id="cd00207">
    <property type="entry name" value="fer2"/>
    <property type="match status" value="1"/>
</dbReference>
<dbReference type="PANTHER" id="PTHR30212">
    <property type="entry name" value="PROTEIN YIIM"/>
    <property type="match status" value="1"/>
</dbReference>
<dbReference type="PROSITE" id="PS51340">
    <property type="entry name" value="MOSC"/>
    <property type="match status" value="1"/>
</dbReference>
<dbReference type="InterPro" id="IPR011037">
    <property type="entry name" value="Pyrv_Knase-like_insert_dom_sf"/>
</dbReference>
<keyword evidence="5" id="KW-1185">Reference proteome</keyword>
<dbReference type="STRING" id="235985.SAMN05414137_15111"/>
<dbReference type="Gene3D" id="3.10.20.30">
    <property type="match status" value="1"/>
</dbReference>
<dbReference type="Pfam" id="PF03473">
    <property type="entry name" value="MOSC"/>
    <property type="match status" value="1"/>
</dbReference>
<dbReference type="EMBL" id="FOAZ01000051">
    <property type="protein sequence ID" value="SEM74615.1"/>
    <property type="molecule type" value="Genomic_DNA"/>
</dbReference>
<evidence type="ECO:0000259" key="3">
    <source>
        <dbReference type="PROSITE" id="PS51384"/>
    </source>
</evidence>
<dbReference type="eggNOG" id="COG1018">
    <property type="taxonomic scope" value="Bacteria"/>
</dbReference>
<dbReference type="GO" id="GO:0016491">
    <property type="term" value="F:oxidoreductase activity"/>
    <property type="evidence" value="ECO:0007669"/>
    <property type="project" value="InterPro"/>
</dbReference>
<dbReference type="InterPro" id="IPR052353">
    <property type="entry name" value="Benzoxazolinone_Detox_Enz"/>
</dbReference>
<feature type="domain" description="MOSC" evidence="2">
    <location>
        <begin position="29"/>
        <end position="164"/>
    </location>
</feature>
<dbReference type="InterPro" id="IPR001433">
    <property type="entry name" value="OxRdtase_FAD/NAD-bd"/>
</dbReference>
<gene>
    <name evidence="4" type="ORF">SAMN05414137_15111</name>
</gene>
<dbReference type="InterPro" id="IPR036010">
    <property type="entry name" value="2Fe-2S_ferredoxin-like_sf"/>
</dbReference>
<dbReference type="Pfam" id="PF00111">
    <property type="entry name" value="Fer2"/>
    <property type="match status" value="1"/>
</dbReference>
<feature type="domain" description="2Fe-2S ferredoxin-type" evidence="1">
    <location>
        <begin position="514"/>
        <end position="596"/>
    </location>
</feature>
<dbReference type="InterPro" id="IPR001709">
    <property type="entry name" value="Flavoprot_Pyr_Nucl_cyt_Rdtase"/>
</dbReference>